<dbReference type="Pfam" id="PF03480">
    <property type="entry name" value="DctP"/>
    <property type="match status" value="1"/>
</dbReference>
<evidence type="ECO:0000256" key="3">
    <source>
        <dbReference type="ARBA" id="ARBA00022729"/>
    </source>
</evidence>
<name>A0A9D1EIY1_9FIRM</name>
<protein>
    <submittedName>
        <fullName evidence="5">TRAP transporter substrate-binding protein</fullName>
    </submittedName>
</protein>
<dbReference type="GO" id="GO:0055085">
    <property type="term" value="P:transmembrane transport"/>
    <property type="evidence" value="ECO:0007669"/>
    <property type="project" value="InterPro"/>
</dbReference>
<dbReference type="InterPro" id="IPR038404">
    <property type="entry name" value="TRAP_DctP_sf"/>
</dbReference>
<sequence length="352" mass="39144">MKKHLKLTALILTLSLLASMLAACGGQPSQPSGSNAPAATGEQEAMTIQWAFTPPSGSNDEKWHHVVGDRVNENTSGAITYEYYPNGTLGNEKVTLEGVISGTINQASISPNVVATVMPEMNVLCLPFVFDSLEHYYDVVSSEEYYEKMNEAANKVGMQYLGVDLAVPRNISLKGDPVIVPSDAKGQVLRVMDGTIYTDMMKLWGLGSSVISYGETYTAMQQGVIDGIENSNDGNLTMKFTEVVDNTTNTYHVYHTQATFMNLNLWNSLTAETQEAIHQAFLDTYPEVKEEMPVLAEECAQQVRDAGVEVYDLTDEQRQEWVDASQPLYEQYRSVIGEEFYDWFIDFVDSKR</sequence>
<dbReference type="Proteomes" id="UP000886841">
    <property type="component" value="Unassembled WGS sequence"/>
</dbReference>
<reference evidence="5" key="1">
    <citation type="submission" date="2020-10" db="EMBL/GenBank/DDBJ databases">
        <authorList>
            <person name="Gilroy R."/>
        </authorList>
    </citation>
    <scope>NUCLEOTIDE SEQUENCE</scope>
    <source>
        <strain evidence="5">ChiSxjej1B13-7041</strain>
    </source>
</reference>
<keyword evidence="3 4" id="KW-0732">Signal</keyword>
<dbReference type="CDD" id="cd13603">
    <property type="entry name" value="PBP2_TRAP_Siap_TeaA_like"/>
    <property type="match status" value="1"/>
</dbReference>
<proteinExistence type="inferred from homology"/>
<dbReference type="AlphaFoldDB" id="A0A9D1EIY1"/>
<dbReference type="EMBL" id="DVHU01000048">
    <property type="protein sequence ID" value="HIR92820.1"/>
    <property type="molecule type" value="Genomic_DNA"/>
</dbReference>
<evidence type="ECO:0000256" key="2">
    <source>
        <dbReference type="ARBA" id="ARBA00022448"/>
    </source>
</evidence>
<organism evidence="5 6">
    <name type="scientific">Candidatus Egerieimonas intestinavium</name>
    <dbReference type="NCBI Taxonomy" id="2840777"/>
    <lineage>
        <taxon>Bacteria</taxon>
        <taxon>Bacillati</taxon>
        <taxon>Bacillota</taxon>
        <taxon>Clostridia</taxon>
        <taxon>Lachnospirales</taxon>
        <taxon>Lachnospiraceae</taxon>
        <taxon>Lachnospiraceae incertae sedis</taxon>
        <taxon>Candidatus Egerieimonas</taxon>
    </lineage>
</organism>
<evidence type="ECO:0000313" key="6">
    <source>
        <dbReference type="Proteomes" id="UP000886841"/>
    </source>
</evidence>
<comment type="caution">
    <text evidence="5">The sequence shown here is derived from an EMBL/GenBank/DDBJ whole genome shotgun (WGS) entry which is preliminary data.</text>
</comment>
<dbReference type="PROSITE" id="PS51257">
    <property type="entry name" value="PROKAR_LIPOPROTEIN"/>
    <property type="match status" value="1"/>
</dbReference>
<reference evidence="5" key="2">
    <citation type="journal article" date="2021" name="PeerJ">
        <title>Extensive microbial diversity within the chicken gut microbiome revealed by metagenomics and culture.</title>
        <authorList>
            <person name="Gilroy R."/>
            <person name="Ravi A."/>
            <person name="Getino M."/>
            <person name="Pursley I."/>
            <person name="Horton D.L."/>
            <person name="Alikhan N.F."/>
            <person name="Baker D."/>
            <person name="Gharbi K."/>
            <person name="Hall N."/>
            <person name="Watson M."/>
            <person name="Adriaenssens E.M."/>
            <person name="Foster-Nyarko E."/>
            <person name="Jarju S."/>
            <person name="Secka A."/>
            <person name="Antonio M."/>
            <person name="Oren A."/>
            <person name="Chaudhuri R.R."/>
            <person name="La Ragione R."/>
            <person name="Hildebrand F."/>
            <person name="Pallen M.J."/>
        </authorList>
    </citation>
    <scope>NUCLEOTIDE SEQUENCE</scope>
    <source>
        <strain evidence="5">ChiSxjej1B13-7041</strain>
    </source>
</reference>
<evidence type="ECO:0000313" key="5">
    <source>
        <dbReference type="EMBL" id="HIR92820.1"/>
    </source>
</evidence>
<feature type="signal peptide" evidence="4">
    <location>
        <begin position="1"/>
        <end position="22"/>
    </location>
</feature>
<dbReference type="Gene3D" id="3.40.190.170">
    <property type="entry name" value="Bacterial extracellular solute-binding protein, family 7"/>
    <property type="match status" value="1"/>
</dbReference>
<dbReference type="InterPro" id="IPR018389">
    <property type="entry name" value="DctP_fam"/>
</dbReference>
<dbReference type="PANTHER" id="PTHR33376">
    <property type="match status" value="1"/>
</dbReference>
<keyword evidence="2" id="KW-0813">Transport</keyword>
<comment type="similarity">
    <text evidence="1">Belongs to the bacterial solute-binding protein 7 family.</text>
</comment>
<evidence type="ECO:0000256" key="1">
    <source>
        <dbReference type="ARBA" id="ARBA00009023"/>
    </source>
</evidence>
<accession>A0A9D1EIY1</accession>
<gene>
    <name evidence="5" type="ORF">IAB98_05325</name>
</gene>
<dbReference type="NCBIfam" id="NF037995">
    <property type="entry name" value="TRAP_S1"/>
    <property type="match status" value="1"/>
</dbReference>
<feature type="chain" id="PRO_5039094952" evidence="4">
    <location>
        <begin position="23"/>
        <end position="352"/>
    </location>
</feature>
<dbReference type="PANTHER" id="PTHR33376:SF7">
    <property type="entry name" value="C4-DICARBOXYLATE-BINDING PROTEIN DCTB"/>
    <property type="match status" value="1"/>
</dbReference>
<evidence type="ECO:0000256" key="4">
    <source>
        <dbReference type="SAM" id="SignalP"/>
    </source>
</evidence>